<proteinExistence type="predicted"/>
<dbReference type="eggNOG" id="ENOG5032J1Y">
    <property type="taxonomic scope" value="Bacteria"/>
</dbReference>
<sequence length="262" mass="29852">MSEEQLAPYRSSTFPRFVSGNMENIILHSEGEVSEHIKESKEKIYFRDRHTPGVKLIWSVPPQKIDVLPNSKAQISFAVDDEYCIEVKAIVSKLQRLDWLLRNAVVPEQYKEYQKRLLERVVAYYCAFEVIEPETKTDKVSGLSGFAYSLFSWPKNKEQMNLITKINAAKYLFNSLYMAIVSGWEIDDALAPEPAILSKQTIAVNNSNEEVLSPTENSLEALAAYLDVDTQKKLCKIIGRTYCAPELELDENGSRNTVTMIK</sequence>
<dbReference type="EMBL" id="JH413847">
    <property type="protein sequence ID" value="EHL29674.1"/>
    <property type="molecule type" value="Genomic_DNA"/>
</dbReference>
<dbReference type="OrthoDB" id="5653303at2"/>
<keyword evidence="2" id="KW-1185">Reference proteome</keyword>
<reference evidence="1 2" key="1">
    <citation type="journal article" date="2011" name="BMC Genomics">
        <title>Insight into cross-talk between intra-amoebal pathogens.</title>
        <authorList>
            <person name="Gimenez G."/>
            <person name="Bertelli C."/>
            <person name="Moliner C."/>
            <person name="Robert C."/>
            <person name="Raoult D."/>
            <person name="Fournier P.E."/>
            <person name="Greub G."/>
        </authorList>
    </citation>
    <scope>NUCLEOTIDE SEQUENCE [LARGE SCALE GENOMIC DNA]</scope>
    <source>
        <strain evidence="1 2">LLAP12</strain>
    </source>
</reference>
<accession>G9ETK7</accession>
<gene>
    <name evidence="1" type="ORF">LDG_8640</name>
</gene>
<organism evidence="1 2">
    <name type="scientific">Legionella drancourtii LLAP12</name>
    <dbReference type="NCBI Taxonomy" id="658187"/>
    <lineage>
        <taxon>Bacteria</taxon>
        <taxon>Pseudomonadati</taxon>
        <taxon>Pseudomonadota</taxon>
        <taxon>Gammaproteobacteria</taxon>
        <taxon>Legionellales</taxon>
        <taxon>Legionellaceae</taxon>
        <taxon>Legionella</taxon>
    </lineage>
</organism>
<dbReference type="Proteomes" id="UP000002770">
    <property type="component" value="Unassembled WGS sequence"/>
</dbReference>
<dbReference type="HOGENOM" id="CLU_1060879_0_0_6"/>
<dbReference type="AlphaFoldDB" id="G9ETK7"/>
<name>G9ETK7_9GAMM</name>
<evidence type="ECO:0000313" key="2">
    <source>
        <dbReference type="Proteomes" id="UP000002770"/>
    </source>
</evidence>
<protein>
    <submittedName>
        <fullName evidence="1">Uncharacterized protein</fullName>
    </submittedName>
</protein>
<dbReference type="InParanoid" id="G9ETK7"/>
<evidence type="ECO:0000313" key="1">
    <source>
        <dbReference type="EMBL" id="EHL29674.1"/>
    </source>
</evidence>